<comment type="caution">
    <text evidence="4">The sequence shown here is derived from an EMBL/GenBank/DDBJ whole genome shotgun (WGS) entry which is preliminary data.</text>
</comment>
<dbReference type="Proteomes" id="UP001385499">
    <property type="component" value="Unassembled WGS sequence"/>
</dbReference>
<dbReference type="PANTHER" id="PTHR12469">
    <property type="entry name" value="PROTEIN EMI5 HOMOLOG, MITOCHONDRIAL"/>
    <property type="match status" value="1"/>
</dbReference>
<evidence type="ECO:0000256" key="1">
    <source>
        <dbReference type="ARBA" id="ARBA00008571"/>
    </source>
</evidence>
<dbReference type="Gene3D" id="1.10.150.250">
    <property type="entry name" value="Flavinator of succinate dehydrogenase"/>
    <property type="match status" value="1"/>
</dbReference>
<gene>
    <name evidence="4" type="ORF">V6575_22060</name>
</gene>
<reference evidence="4 5" key="1">
    <citation type="submission" date="2024-02" db="EMBL/GenBank/DDBJ databases">
        <title>Roseibium algae sp. nov., isolated from marine alga (Grateloupia sp.), showing potential in myo-inositol conversion.</title>
        <authorList>
            <person name="Wang Y."/>
        </authorList>
    </citation>
    <scope>NUCLEOTIDE SEQUENCE [LARGE SCALE GENOMIC DNA]</scope>
    <source>
        <strain evidence="4 5">H3510</strain>
    </source>
</reference>
<dbReference type="InterPro" id="IPR036714">
    <property type="entry name" value="SDH_sf"/>
</dbReference>
<evidence type="ECO:0000313" key="4">
    <source>
        <dbReference type="EMBL" id="MEJ8476774.1"/>
    </source>
</evidence>
<dbReference type="SUPFAM" id="SSF109910">
    <property type="entry name" value="YgfY-like"/>
    <property type="match status" value="1"/>
</dbReference>
<dbReference type="RefSeq" id="WP_340277546.1">
    <property type="nucleotide sequence ID" value="NZ_JBAKIA010000027.1"/>
</dbReference>
<name>A0ABU8TRH0_9HYPH</name>
<evidence type="ECO:0000256" key="3">
    <source>
        <dbReference type="ARBA" id="ARBA00023186"/>
    </source>
</evidence>
<keyword evidence="5" id="KW-1185">Reference proteome</keyword>
<dbReference type="PANTHER" id="PTHR12469:SF2">
    <property type="entry name" value="SUCCINATE DEHYDROGENASE ASSEMBLY FACTOR 2, MITOCHONDRIAL"/>
    <property type="match status" value="1"/>
</dbReference>
<comment type="similarity">
    <text evidence="1">Belongs to the SdhE FAD assembly factor family.</text>
</comment>
<keyword evidence="3" id="KW-0143">Chaperone</keyword>
<accession>A0ABU8TRH0</accession>
<protein>
    <recommendedName>
        <fullName evidence="2">FAD assembly factor SdhE</fullName>
    </recommendedName>
</protein>
<sequence>MSGTSSDTPTEKALAPEVRDNRRKRIVFRCAHRGMKEMDLLLGGFVDATIDSLNEAELEELEHLLTAHDQDLYSWMTGRKPLPAEWDGPLYRRVIDYHEEAIAKARTIKDAD</sequence>
<dbReference type="EMBL" id="JBAKIA010000027">
    <property type="protein sequence ID" value="MEJ8476774.1"/>
    <property type="molecule type" value="Genomic_DNA"/>
</dbReference>
<organism evidence="4 5">
    <name type="scientific">Roseibium algae</name>
    <dbReference type="NCBI Taxonomy" id="3123038"/>
    <lineage>
        <taxon>Bacteria</taxon>
        <taxon>Pseudomonadati</taxon>
        <taxon>Pseudomonadota</taxon>
        <taxon>Alphaproteobacteria</taxon>
        <taxon>Hyphomicrobiales</taxon>
        <taxon>Stappiaceae</taxon>
        <taxon>Roseibium</taxon>
    </lineage>
</organism>
<dbReference type="InterPro" id="IPR005631">
    <property type="entry name" value="SDH"/>
</dbReference>
<proteinExistence type="inferred from homology"/>
<evidence type="ECO:0000256" key="2">
    <source>
        <dbReference type="ARBA" id="ARBA00019418"/>
    </source>
</evidence>
<evidence type="ECO:0000313" key="5">
    <source>
        <dbReference type="Proteomes" id="UP001385499"/>
    </source>
</evidence>
<dbReference type="Pfam" id="PF03937">
    <property type="entry name" value="Sdh5"/>
    <property type="match status" value="1"/>
</dbReference>